<name>A0A9D2KKK6_9BACT</name>
<evidence type="ECO:0000256" key="1">
    <source>
        <dbReference type="ARBA" id="ARBA00022741"/>
    </source>
</evidence>
<dbReference type="AlphaFoldDB" id="A0A9D2KKK6"/>
<dbReference type="SUPFAM" id="SSF81891">
    <property type="entry name" value="Poly A polymerase C-terminal region-like"/>
    <property type="match status" value="1"/>
</dbReference>
<proteinExistence type="predicted"/>
<protein>
    <submittedName>
        <fullName evidence="2">HD family phosphohydrolase</fullName>
    </submittedName>
</protein>
<reference evidence="2" key="2">
    <citation type="submission" date="2021-04" db="EMBL/GenBank/DDBJ databases">
        <authorList>
            <person name="Gilroy R."/>
        </authorList>
    </citation>
    <scope>NUCLEOTIDE SEQUENCE</scope>
    <source>
        <strain evidence="2">CHK186-16707</strain>
    </source>
</reference>
<dbReference type="Proteomes" id="UP000824225">
    <property type="component" value="Unassembled WGS sequence"/>
</dbReference>
<dbReference type="EMBL" id="DXAN01000003">
    <property type="protein sequence ID" value="HJA07786.1"/>
    <property type="molecule type" value="Genomic_DNA"/>
</dbReference>
<evidence type="ECO:0000313" key="2">
    <source>
        <dbReference type="EMBL" id="HJA07786.1"/>
    </source>
</evidence>
<organism evidence="2 3">
    <name type="scientific">Candidatus Mailhella merdigallinarum</name>
    <dbReference type="NCBI Taxonomy" id="2838658"/>
    <lineage>
        <taxon>Bacteria</taxon>
        <taxon>Pseudomonadati</taxon>
        <taxon>Thermodesulfobacteriota</taxon>
        <taxon>Desulfovibrionia</taxon>
        <taxon>Desulfovibrionales</taxon>
        <taxon>Desulfovibrionaceae</taxon>
        <taxon>Mailhella</taxon>
    </lineage>
</organism>
<reference evidence="2" key="1">
    <citation type="journal article" date="2021" name="PeerJ">
        <title>Extensive microbial diversity within the chicken gut microbiome revealed by metagenomics and culture.</title>
        <authorList>
            <person name="Gilroy R."/>
            <person name="Ravi A."/>
            <person name="Getino M."/>
            <person name="Pursley I."/>
            <person name="Horton D.L."/>
            <person name="Alikhan N.F."/>
            <person name="Baker D."/>
            <person name="Gharbi K."/>
            <person name="Hall N."/>
            <person name="Watson M."/>
            <person name="Adriaenssens E.M."/>
            <person name="Foster-Nyarko E."/>
            <person name="Jarju S."/>
            <person name="Secka A."/>
            <person name="Antonio M."/>
            <person name="Oren A."/>
            <person name="Chaudhuri R.R."/>
            <person name="La Ragione R."/>
            <person name="Hildebrand F."/>
            <person name="Pallen M.J."/>
        </authorList>
    </citation>
    <scope>NUCLEOTIDE SEQUENCE</scope>
    <source>
        <strain evidence="2">CHK186-16707</strain>
    </source>
</reference>
<accession>A0A9D2KKK6</accession>
<sequence>MPTKEATSLCKTVLRNGYDAYIVNAPLQTALHEKLGINELDIACEPDFETLSKLFPNLERGVEEEVIATWKSEETGILYRFYPTDVSDSSHPELTLTRVTPHILEVLHHAAPDQYAAVMRVAEFINSDKVIEDVACGTIRLGGIPELTLRRNYLLGIRALRMAANYDLPVESGTWVAIVQAASRIADYVPPHEFVAEWRRVAAENMWRFIQLLADASILHRLIPEVAALASLSQNKGKNVDDEQSVFQHTIDCMRYYPEERLHHDWIGVVAVFFHDVGKLYTAQRVGARWTFYQQHRVGAKVTRKILRRLHFNPEDIDTICGVVRNQLRFQSMMTDRGIRRFLELPDTDRLIELARANIKAQQDGNYTNFNHNLKYLERGETPLEMLEPLLNGNEIMEYTGLPQGPEVGVLRSALLDAQIRGEVTDTSAAVAFVRAYVSKMKQID</sequence>
<gene>
    <name evidence="2" type="ORF">H9962_01135</name>
</gene>
<dbReference type="InterPro" id="IPR050124">
    <property type="entry name" value="tRNA_CCA-adding_enzyme"/>
</dbReference>
<keyword evidence="1" id="KW-0547">Nucleotide-binding</keyword>
<comment type="caution">
    <text evidence="2">The sequence shown here is derived from an EMBL/GenBank/DDBJ whole genome shotgun (WGS) entry which is preliminary data.</text>
</comment>
<evidence type="ECO:0000313" key="3">
    <source>
        <dbReference type="Proteomes" id="UP000824225"/>
    </source>
</evidence>
<dbReference type="Gene3D" id="1.10.3090.10">
    <property type="entry name" value="cca-adding enzyme, domain 2"/>
    <property type="match status" value="1"/>
</dbReference>
<dbReference type="GO" id="GO:0000166">
    <property type="term" value="F:nucleotide binding"/>
    <property type="evidence" value="ECO:0007669"/>
    <property type="project" value="UniProtKB-KW"/>
</dbReference>
<dbReference type="PANTHER" id="PTHR47545">
    <property type="entry name" value="MULTIFUNCTIONAL CCA PROTEIN"/>
    <property type="match status" value="1"/>
</dbReference>